<dbReference type="EMBL" id="NKUJ01000381">
    <property type="protein sequence ID" value="RMJ06879.1"/>
    <property type="molecule type" value="Genomic_DNA"/>
</dbReference>
<dbReference type="AlphaFoldDB" id="A0A3M2RNU7"/>
<reference evidence="1 2" key="1">
    <citation type="submission" date="2017-06" db="EMBL/GenBank/DDBJ databases">
        <title>Comparative genomic analysis of Ambrosia Fusariam Clade fungi.</title>
        <authorList>
            <person name="Stajich J.E."/>
            <person name="Carrillo J."/>
            <person name="Kijimoto T."/>
            <person name="Eskalen A."/>
            <person name="O'Donnell K."/>
            <person name="Kasson M."/>
        </authorList>
    </citation>
    <scope>NUCLEOTIDE SEQUENCE [LARGE SCALE GENOMIC DNA]</scope>
    <source>
        <strain evidence="1">UCR3666</strain>
    </source>
</reference>
<dbReference type="InterPro" id="IPR029058">
    <property type="entry name" value="AB_hydrolase_fold"/>
</dbReference>
<dbReference type="OrthoDB" id="2498029at2759"/>
<proteinExistence type="predicted"/>
<accession>A0A3M2RNU7</accession>
<comment type="caution">
    <text evidence="1">The sequence shown here is derived from an EMBL/GenBank/DDBJ whole genome shotgun (WGS) entry which is preliminary data.</text>
</comment>
<dbReference type="Gene3D" id="3.40.50.1820">
    <property type="entry name" value="alpha/beta hydrolase"/>
    <property type="match status" value="1"/>
</dbReference>
<evidence type="ECO:0000313" key="1">
    <source>
        <dbReference type="EMBL" id="RMJ06879.1"/>
    </source>
</evidence>
<evidence type="ECO:0000313" key="2">
    <source>
        <dbReference type="Proteomes" id="UP000277212"/>
    </source>
</evidence>
<name>A0A3M2RNU7_9HYPO</name>
<evidence type="ECO:0008006" key="3">
    <source>
        <dbReference type="Google" id="ProtNLM"/>
    </source>
</evidence>
<dbReference type="SUPFAM" id="SSF53474">
    <property type="entry name" value="alpha/beta-Hydrolases"/>
    <property type="match status" value="1"/>
</dbReference>
<dbReference type="Proteomes" id="UP000277212">
    <property type="component" value="Unassembled WGS sequence"/>
</dbReference>
<keyword evidence="2" id="KW-1185">Reference proteome</keyword>
<protein>
    <recommendedName>
        <fullName evidence="3">Serine aminopeptidase S33 domain-containing protein</fullName>
    </recommendedName>
</protein>
<organism evidence="1 2">
    <name type="scientific">Fusarium kuroshium</name>
    <dbReference type="NCBI Taxonomy" id="2010991"/>
    <lineage>
        <taxon>Eukaryota</taxon>
        <taxon>Fungi</taxon>
        <taxon>Dikarya</taxon>
        <taxon>Ascomycota</taxon>
        <taxon>Pezizomycotina</taxon>
        <taxon>Sordariomycetes</taxon>
        <taxon>Hypocreomycetidae</taxon>
        <taxon>Hypocreales</taxon>
        <taxon>Nectriaceae</taxon>
        <taxon>Fusarium</taxon>
        <taxon>Fusarium solani species complex</taxon>
    </lineage>
</organism>
<gene>
    <name evidence="1" type="ORF">CDV36_013523</name>
</gene>
<sequence length="305" mass="34815">MALSEEQIHATIQAVVDDFRGWTLSPIFHYPEEAGLEYEDVFFPSEDGVPLEGWFIPCKGSNKIIIANHPHWFSRAGLPSHLEPWKSLVPGNDFDVNFIPDYKILDDAGYNVLAYDLRNHGHSGSGNNGLFGFYEWRDVLGSLKYIRNRPDTSGMTIGLFSRCAGANATLAAMKRHPEAFEGVRCMVAPQPLTIRVVFETLLQALGAPASYMEEVDRRFFLKTSFHVDYVAPASDAKHVKVPTFLYQVHDDTGTRPEDVQSMYDNIPITEKKLHWIQGTTKRWHGYTYFQKEPQQFLDWFAQYMA</sequence>